<proteinExistence type="inferred from homology"/>
<dbReference type="PROSITE" id="PS00639">
    <property type="entry name" value="THIOL_PROTEASE_HIS"/>
    <property type="match status" value="1"/>
</dbReference>
<feature type="domain" description="Peptidase C1A papain C-terminal" evidence="5">
    <location>
        <begin position="23"/>
        <end position="219"/>
    </location>
</feature>
<organism evidence="6 7">
    <name type="scientific">Eimeria tenella</name>
    <name type="common">Coccidian parasite</name>
    <dbReference type="NCBI Taxonomy" id="5802"/>
    <lineage>
        <taxon>Eukaryota</taxon>
        <taxon>Sar</taxon>
        <taxon>Alveolata</taxon>
        <taxon>Apicomplexa</taxon>
        <taxon>Conoidasida</taxon>
        <taxon>Coccidia</taxon>
        <taxon>Eucoccidiorida</taxon>
        <taxon>Eimeriorina</taxon>
        <taxon>Eimeriidae</taxon>
        <taxon>Eimeria</taxon>
    </lineage>
</organism>
<feature type="non-terminal residue" evidence="6">
    <location>
        <position position="1"/>
    </location>
</feature>
<dbReference type="InterPro" id="IPR013128">
    <property type="entry name" value="Peptidase_C1A"/>
</dbReference>
<dbReference type="InterPro" id="IPR038765">
    <property type="entry name" value="Papain-like_cys_pep_sf"/>
</dbReference>
<dbReference type="GO" id="GO:0008234">
    <property type="term" value="F:cysteine-type peptidase activity"/>
    <property type="evidence" value="ECO:0007669"/>
    <property type="project" value="InterPro"/>
</dbReference>
<dbReference type="PANTHER" id="PTHR12411">
    <property type="entry name" value="CYSTEINE PROTEASE FAMILY C1-RELATED"/>
    <property type="match status" value="1"/>
</dbReference>
<evidence type="ECO:0000256" key="4">
    <source>
        <dbReference type="ARBA" id="ARBA00023180"/>
    </source>
</evidence>
<dbReference type="VEuPathDB" id="ToxoDB:ETH2_1522100"/>
<dbReference type="Pfam" id="PF00112">
    <property type="entry name" value="Peptidase_C1"/>
    <property type="match status" value="1"/>
</dbReference>
<comment type="similarity">
    <text evidence="1">Belongs to the peptidase C1 family.</text>
</comment>
<dbReference type="EMBL" id="HG675591">
    <property type="protein sequence ID" value="CDJ41293.1"/>
    <property type="molecule type" value="Genomic_DNA"/>
</dbReference>
<dbReference type="FunFam" id="3.90.70.10:FF:000332">
    <property type="entry name" value="Cathepsin L1"/>
    <property type="match status" value="1"/>
</dbReference>
<evidence type="ECO:0000256" key="3">
    <source>
        <dbReference type="ARBA" id="ARBA00023157"/>
    </source>
</evidence>
<dbReference type="OMA" id="VCIDASK"/>
<dbReference type="InterPro" id="IPR000668">
    <property type="entry name" value="Peptidase_C1A_C"/>
</dbReference>
<evidence type="ECO:0000256" key="2">
    <source>
        <dbReference type="ARBA" id="ARBA00023145"/>
    </source>
</evidence>
<reference evidence="6" key="2">
    <citation type="submission" date="2013-10" db="EMBL/GenBank/DDBJ databases">
        <authorList>
            <person name="Aslett M."/>
        </authorList>
    </citation>
    <scope>NUCLEOTIDE SEQUENCE [LARGE SCALE GENOMIC DNA]</scope>
    <source>
        <strain evidence="6">Houghton</strain>
    </source>
</reference>
<evidence type="ECO:0000259" key="5">
    <source>
        <dbReference type="SMART" id="SM00645"/>
    </source>
</evidence>
<dbReference type="PROSITE" id="PS00139">
    <property type="entry name" value="THIOL_PROTEASE_CYS"/>
    <property type="match status" value="1"/>
</dbReference>
<protein>
    <submittedName>
        <fullName evidence="6">Cathepsin L-like thiolproteinase, putative</fullName>
    </submittedName>
</protein>
<dbReference type="InterPro" id="IPR039417">
    <property type="entry name" value="Peptidase_C1A_papain-like"/>
</dbReference>
<evidence type="ECO:0000256" key="1">
    <source>
        <dbReference type="ARBA" id="ARBA00008455"/>
    </source>
</evidence>
<keyword evidence="4" id="KW-0325">Glycoprotein</keyword>
<gene>
    <name evidence="6" type="ORF">ETH_00033530</name>
</gene>
<name>U6KWI9_EIMTE</name>
<dbReference type="OrthoDB" id="190265at2759"/>
<reference evidence="6" key="1">
    <citation type="submission" date="2013-10" db="EMBL/GenBank/DDBJ databases">
        <title>Genomic analysis of the causative agents of coccidiosis in chickens.</title>
        <authorList>
            <person name="Reid A.J."/>
            <person name="Blake D."/>
            <person name="Billington K."/>
            <person name="Browne H."/>
            <person name="Dunn M."/>
            <person name="Hung S."/>
            <person name="Kawahara F."/>
            <person name="Miranda-Saavedra D."/>
            <person name="Mourier T."/>
            <person name="Nagra H."/>
            <person name="Otto T.D."/>
            <person name="Rawlings N."/>
            <person name="Sanchez A."/>
            <person name="Sanders M."/>
            <person name="Subramaniam C."/>
            <person name="Tay Y."/>
            <person name="Dear P."/>
            <person name="Doerig C."/>
            <person name="Gruber A."/>
            <person name="Parkinson J."/>
            <person name="Shirley M."/>
            <person name="Wan K.L."/>
            <person name="Berriman M."/>
            <person name="Tomley F."/>
            <person name="Pain A."/>
        </authorList>
    </citation>
    <scope>NUCLEOTIDE SEQUENCE [LARGE SCALE GENOMIC DNA]</scope>
    <source>
        <strain evidence="6">Houghton</strain>
    </source>
</reference>
<dbReference type="SMART" id="SM00645">
    <property type="entry name" value="Pept_C1"/>
    <property type="match status" value="1"/>
</dbReference>
<keyword evidence="3" id="KW-1015">Disulfide bond</keyword>
<evidence type="ECO:0000313" key="6">
    <source>
        <dbReference type="EMBL" id="CDJ41293.1"/>
    </source>
</evidence>
<accession>U6KWI9</accession>
<evidence type="ECO:0000313" key="7">
    <source>
        <dbReference type="Proteomes" id="UP000030747"/>
    </source>
</evidence>
<dbReference type="GeneID" id="25255772"/>
<dbReference type="GO" id="GO:0006508">
    <property type="term" value="P:proteolysis"/>
    <property type="evidence" value="ECO:0007669"/>
    <property type="project" value="InterPro"/>
</dbReference>
<dbReference type="RefSeq" id="XP_013232043.1">
    <property type="nucleotide sequence ID" value="XM_013376589.1"/>
</dbReference>
<dbReference type="VEuPathDB" id="ToxoDB:ETH_00033530"/>
<dbReference type="CDD" id="cd02248">
    <property type="entry name" value="Peptidase_C1A"/>
    <property type="match status" value="1"/>
</dbReference>
<dbReference type="AlphaFoldDB" id="U6KWI9"/>
<keyword evidence="2" id="KW-0865">Zymogen</keyword>
<dbReference type="Gene3D" id="3.90.70.10">
    <property type="entry name" value="Cysteine proteinases"/>
    <property type="match status" value="1"/>
</dbReference>
<dbReference type="SUPFAM" id="SSF54001">
    <property type="entry name" value="Cysteine proteinases"/>
    <property type="match status" value="1"/>
</dbReference>
<dbReference type="Proteomes" id="UP000030747">
    <property type="component" value="Unassembled WGS sequence"/>
</dbReference>
<keyword evidence="7" id="KW-1185">Reference proteome</keyword>
<dbReference type="PRINTS" id="PR00705">
    <property type="entry name" value="PAPAIN"/>
</dbReference>
<sequence>QPAPPSSASPAAAAAAAAAAGELPESVDWREKGCVTAAKDQGPCGSCWAFSSTGALEGALCAAGGPPVVPLSEQMLLDCSGPFGTSGCSGGLMDAAFQFAAAAGLCAAAEYFPYEARARPCRSGFRDLPPRDPGALRGALAGAPVSVAVQGDQLGFQFYKSGIFDGSCGEELNHGVLLVGFGKKTQNHKDRKFFILKNSWGEGWGQRGFMLLDGDKGGA</sequence>
<feature type="non-terminal residue" evidence="6">
    <location>
        <position position="219"/>
    </location>
</feature>
<dbReference type="InterPro" id="IPR000169">
    <property type="entry name" value="Pept_cys_AS"/>
</dbReference>
<dbReference type="InterPro" id="IPR025660">
    <property type="entry name" value="Pept_his_AS"/>
</dbReference>